<evidence type="ECO:0000256" key="3">
    <source>
        <dbReference type="ARBA" id="ARBA00022692"/>
    </source>
</evidence>
<proteinExistence type="inferred from homology"/>
<feature type="transmembrane region" description="Helical" evidence="6">
    <location>
        <begin position="210"/>
        <end position="227"/>
    </location>
</feature>
<dbReference type="SMART" id="SM01021">
    <property type="entry name" value="Bac_rhodopsin"/>
    <property type="match status" value="1"/>
</dbReference>
<organism evidence="7 8">
    <name type="scientific">Spirosoma radiotolerans</name>
    <dbReference type="NCBI Taxonomy" id="1379870"/>
    <lineage>
        <taxon>Bacteria</taxon>
        <taxon>Pseudomonadati</taxon>
        <taxon>Bacteroidota</taxon>
        <taxon>Cytophagia</taxon>
        <taxon>Cytophagales</taxon>
        <taxon>Cytophagaceae</taxon>
        <taxon>Spirosoma</taxon>
    </lineage>
</organism>
<feature type="transmembrane region" description="Helical" evidence="6">
    <location>
        <begin position="54"/>
        <end position="73"/>
    </location>
</feature>
<evidence type="ECO:0000256" key="6">
    <source>
        <dbReference type="SAM" id="Phobius"/>
    </source>
</evidence>
<protein>
    <recommendedName>
        <fullName evidence="9">Rhodopsin</fullName>
    </recommendedName>
</protein>
<evidence type="ECO:0000313" key="7">
    <source>
        <dbReference type="EMBL" id="AKD54078.1"/>
    </source>
</evidence>
<evidence type="ECO:0000256" key="5">
    <source>
        <dbReference type="ARBA" id="ARBA00023136"/>
    </source>
</evidence>
<gene>
    <name evidence="7" type="ORF">SD10_03350</name>
</gene>
<evidence type="ECO:0000313" key="8">
    <source>
        <dbReference type="Proteomes" id="UP000033054"/>
    </source>
</evidence>
<comment type="similarity">
    <text evidence="2">Belongs to the archaeal/bacterial/fungal opsin family.</text>
</comment>
<comment type="subcellular location">
    <subcellularLocation>
        <location evidence="1">Membrane</location>
        <topology evidence="1">Multi-pass membrane protein</topology>
    </subcellularLocation>
</comment>
<keyword evidence="4 6" id="KW-1133">Transmembrane helix</keyword>
<dbReference type="Gene3D" id="1.20.1070.10">
    <property type="entry name" value="Rhodopsin 7-helix transmembrane proteins"/>
    <property type="match status" value="1"/>
</dbReference>
<dbReference type="AlphaFoldDB" id="A0A0E3ZSD4"/>
<evidence type="ECO:0000256" key="1">
    <source>
        <dbReference type="ARBA" id="ARBA00004141"/>
    </source>
</evidence>
<dbReference type="HOGENOM" id="CLU_1037898_0_0_10"/>
<dbReference type="SUPFAM" id="SSF81321">
    <property type="entry name" value="Family A G protein-coupled receptor-like"/>
    <property type="match status" value="1"/>
</dbReference>
<evidence type="ECO:0000256" key="2">
    <source>
        <dbReference type="ARBA" id="ARBA00008130"/>
    </source>
</evidence>
<dbReference type="STRING" id="1379870.SD10_03350"/>
<feature type="transmembrane region" description="Helical" evidence="6">
    <location>
        <begin position="20"/>
        <end position="42"/>
    </location>
</feature>
<dbReference type="InterPro" id="IPR001425">
    <property type="entry name" value="Arc/bac/fun_rhodopsins"/>
</dbReference>
<evidence type="ECO:0000256" key="4">
    <source>
        <dbReference type="ARBA" id="ARBA00022989"/>
    </source>
</evidence>
<keyword evidence="8" id="KW-1185">Reference proteome</keyword>
<evidence type="ECO:0008006" key="9">
    <source>
        <dbReference type="Google" id="ProtNLM"/>
    </source>
</evidence>
<dbReference type="PATRIC" id="fig|1379870.5.peg.735"/>
<keyword evidence="3 6" id="KW-0812">Transmembrane</keyword>
<dbReference type="RefSeq" id="WP_046375675.1">
    <property type="nucleotide sequence ID" value="NZ_CP010429.1"/>
</dbReference>
<feature type="transmembrane region" description="Helical" evidence="6">
    <location>
        <begin position="109"/>
        <end position="126"/>
    </location>
</feature>
<keyword evidence="5 6" id="KW-0472">Membrane</keyword>
<dbReference type="Pfam" id="PF01036">
    <property type="entry name" value="Bac_rhodopsin"/>
    <property type="match status" value="1"/>
</dbReference>
<feature type="transmembrane region" description="Helical" evidence="6">
    <location>
        <begin position="171"/>
        <end position="189"/>
    </location>
</feature>
<dbReference type="PRINTS" id="PR00251">
    <property type="entry name" value="BACTRLOPSIN"/>
</dbReference>
<sequence length="268" mass="29573">MEIADSFVPTAGVVGVFPLVTYFLLIVATYSFLGTFIFALASRPGIPLHQAQNLAPLLTAIVAAISGLSYYRIQGYYHDLLADLVTVANPSDRQVLIRESYNAIGQFRYMDWAITIPLLLIQVALVTKLQPAIRTQILTRLVAGSFFMVLTSYIGHQQLAFDNEIQVGPKLVWGAIAMLGYGVVLHTLVKLWKQLISQAQPDLSFKYRQIAYALGILGVIYPLGYFLTCTAIDFNWIHIAYTIADVSTKIGIGLIISFAPLTVNPTNE</sequence>
<feature type="transmembrane region" description="Helical" evidence="6">
    <location>
        <begin position="239"/>
        <end position="263"/>
    </location>
</feature>
<dbReference type="EMBL" id="CP010429">
    <property type="protein sequence ID" value="AKD54078.1"/>
    <property type="molecule type" value="Genomic_DNA"/>
</dbReference>
<accession>A0A0E3ZSD4</accession>
<name>A0A0E3ZSD4_9BACT</name>
<reference evidence="7 8" key="1">
    <citation type="journal article" date="2014" name="Curr. Microbiol.">
        <title>Spirosoma radiotolerans sp. nov., a gamma-radiation-resistant bacterium isolated from gamma ray-irradiated soil.</title>
        <authorList>
            <person name="Lee J.J."/>
            <person name="Srinivasan S."/>
            <person name="Lim S."/>
            <person name="Joe M."/>
            <person name="Im S."/>
            <person name="Bae S.I."/>
            <person name="Park K.R."/>
            <person name="Han J.H."/>
            <person name="Park S.H."/>
            <person name="Joo B.M."/>
            <person name="Park S.J."/>
            <person name="Kim M.K."/>
        </authorList>
    </citation>
    <scope>NUCLEOTIDE SEQUENCE [LARGE SCALE GENOMIC DNA]</scope>
    <source>
        <strain evidence="7 8">DG5A</strain>
    </source>
</reference>
<dbReference type="KEGG" id="srd:SD10_03350"/>
<dbReference type="GO" id="GO:0016020">
    <property type="term" value="C:membrane"/>
    <property type="evidence" value="ECO:0007669"/>
    <property type="project" value="UniProtKB-SubCell"/>
</dbReference>
<dbReference type="Proteomes" id="UP000033054">
    <property type="component" value="Chromosome"/>
</dbReference>
<dbReference type="OrthoDB" id="30586at2"/>
<feature type="transmembrane region" description="Helical" evidence="6">
    <location>
        <begin position="138"/>
        <end position="159"/>
    </location>
</feature>